<evidence type="ECO:0000259" key="5">
    <source>
        <dbReference type="PROSITE" id="PS50977"/>
    </source>
</evidence>
<reference evidence="6" key="1">
    <citation type="submission" date="2020-10" db="EMBL/GenBank/DDBJ databases">
        <title>Bacterium isolated from coastal waters sediment.</title>
        <authorList>
            <person name="Chen R.-J."/>
            <person name="Lu D.-C."/>
            <person name="Zhu K.-L."/>
            <person name="Du Z.-J."/>
        </authorList>
    </citation>
    <scope>NUCLEOTIDE SEQUENCE</scope>
    <source>
        <strain evidence="6">N1Y112</strain>
    </source>
</reference>
<dbReference type="InterPro" id="IPR036271">
    <property type="entry name" value="Tet_transcr_reg_TetR-rel_C_sf"/>
</dbReference>
<dbReference type="GO" id="GO:0000976">
    <property type="term" value="F:transcription cis-regulatory region binding"/>
    <property type="evidence" value="ECO:0007669"/>
    <property type="project" value="TreeGrafter"/>
</dbReference>
<dbReference type="Proteomes" id="UP000640333">
    <property type="component" value="Unassembled WGS sequence"/>
</dbReference>
<keyword evidence="1" id="KW-0805">Transcription regulation</keyword>
<organism evidence="6 7">
    <name type="scientific">Pontibacterium sinense</name>
    <dbReference type="NCBI Taxonomy" id="2781979"/>
    <lineage>
        <taxon>Bacteria</taxon>
        <taxon>Pseudomonadati</taxon>
        <taxon>Pseudomonadota</taxon>
        <taxon>Gammaproteobacteria</taxon>
        <taxon>Oceanospirillales</taxon>
        <taxon>Oceanospirillaceae</taxon>
        <taxon>Pontibacterium</taxon>
    </lineage>
</organism>
<dbReference type="EMBL" id="JADEYS010000019">
    <property type="protein sequence ID" value="MBE9398884.1"/>
    <property type="molecule type" value="Genomic_DNA"/>
</dbReference>
<dbReference type="PANTHER" id="PTHR30055:SF234">
    <property type="entry name" value="HTH-TYPE TRANSCRIPTIONAL REGULATOR BETI"/>
    <property type="match status" value="1"/>
</dbReference>
<evidence type="ECO:0000313" key="7">
    <source>
        <dbReference type="Proteomes" id="UP000640333"/>
    </source>
</evidence>
<keyword evidence="2 4" id="KW-0238">DNA-binding</keyword>
<evidence type="ECO:0000256" key="4">
    <source>
        <dbReference type="PROSITE-ProRule" id="PRU00335"/>
    </source>
</evidence>
<dbReference type="SUPFAM" id="SSF46689">
    <property type="entry name" value="Homeodomain-like"/>
    <property type="match status" value="1"/>
</dbReference>
<sequence>MSPKFIDDATREAREAEILQTALDVIARDGVSGLTIDKVVSKVPYSKGTVYNHVSCKEDLLTALCNNCVRRLADIFFRAASFDGNSREKMLAIGIGYMLHSQFDPTEFMLVISAKTPSVTEKSSQKRQEEHQELETKLLGTILQIISEGLANGELTLAPHLSPAQVAFSLWAMSFGTIALLQDNVERCGVRQEMTLERELTNHANLVLDGLNWTPYTPDHDWHESVQRMKATVFAPEVEALRTRRNLNLQG</sequence>
<dbReference type="InterPro" id="IPR009057">
    <property type="entry name" value="Homeodomain-like_sf"/>
</dbReference>
<protein>
    <submittedName>
        <fullName evidence="6">TetR/AcrR family transcriptional regulator</fullName>
    </submittedName>
</protein>
<dbReference type="PROSITE" id="PS50977">
    <property type="entry name" value="HTH_TETR_2"/>
    <property type="match status" value="1"/>
</dbReference>
<name>A0A8J7FG02_9GAMM</name>
<dbReference type="GO" id="GO:0003700">
    <property type="term" value="F:DNA-binding transcription factor activity"/>
    <property type="evidence" value="ECO:0007669"/>
    <property type="project" value="TreeGrafter"/>
</dbReference>
<dbReference type="RefSeq" id="WP_193954578.1">
    <property type="nucleotide sequence ID" value="NZ_JADEYS010000019.1"/>
</dbReference>
<dbReference type="InterPro" id="IPR001647">
    <property type="entry name" value="HTH_TetR"/>
</dbReference>
<evidence type="ECO:0000313" key="6">
    <source>
        <dbReference type="EMBL" id="MBE9398884.1"/>
    </source>
</evidence>
<evidence type="ECO:0000256" key="3">
    <source>
        <dbReference type="ARBA" id="ARBA00023163"/>
    </source>
</evidence>
<dbReference type="SUPFAM" id="SSF48498">
    <property type="entry name" value="Tetracyclin repressor-like, C-terminal domain"/>
    <property type="match status" value="1"/>
</dbReference>
<keyword evidence="7" id="KW-1185">Reference proteome</keyword>
<dbReference type="Gene3D" id="1.10.357.10">
    <property type="entry name" value="Tetracycline Repressor, domain 2"/>
    <property type="match status" value="1"/>
</dbReference>
<evidence type="ECO:0000256" key="1">
    <source>
        <dbReference type="ARBA" id="ARBA00023015"/>
    </source>
</evidence>
<dbReference type="AlphaFoldDB" id="A0A8J7FG02"/>
<evidence type="ECO:0000256" key="2">
    <source>
        <dbReference type="ARBA" id="ARBA00023125"/>
    </source>
</evidence>
<feature type="domain" description="HTH tetR-type" evidence="5">
    <location>
        <begin position="12"/>
        <end position="72"/>
    </location>
</feature>
<proteinExistence type="predicted"/>
<dbReference type="InterPro" id="IPR050109">
    <property type="entry name" value="HTH-type_TetR-like_transc_reg"/>
</dbReference>
<dbReference type="Gene3D" id="1.10.10.60">
    <property type="entry name" value="Homeodomain-like"/>
    <property type="match status" value="1"/>
</dbReference>
<dbReference type="Pfam" id="PF00440">
    <property type="entry name" value="TetR_N"/>
    <property type="match status" value="1"/>
</dbReference>
<accession>A0A8J7FG02</accession>
<feature type="DNA-binding region" description="H-T-H motif" evidence="4">
    <location>
        <begin position="35"/>
        <end position="54"/>
    </location>
</feature>
<gene>
    <name evidence="6" type="ORF">IOQ59_16610</name>
</gene>
<keyword evidence="3" id="KW-0804">Transcription</keyword>
<dbReference type="PANTHER" id="PTHR30055">
    <property type="entry name" value="HTH-TYPE TRANSCRIPTIONAL REGULATOR RUTR"/>
    <property type="match status" value="1"/>
</dbReference>
<comment type="caution">
    <text evidence="6">The sequence shown here is derived from an EMBL/GenBank/DDBJ whole genome shotgun (WGS) entry which is preliminary data.</text>
</comment>